<reference evidence="3" key="1">
    <citation type="submission" date="2017-09" db="EMBL/GenBank/DDBJ databases">
        <title>Depth-based differentiation of microbial function through sediment-hosted aquifers and enrichment of novel symbionts in the deep terrestrial subsurface.</title>
        <authorList>
            <person name="Probst A.J."/>
            <person name="Ladd B."/>
            <person name="Jarett J.K."/>
            <person name="Geller-Mcgrath D.E."/>
            <person name="Sieber C.M.K."/>
            <person name="Emerson J.B."/>
            <person name="Anantharaman K."/>
            <person name="Thomas B.C."/>
            <person name="Malmstrom R."/>
            <person name="Stieglmeier M."/>
            <person name="Klingl A."/>
            <person name="Woyke T."/>
            <person name="Ryan C.M."/>
            <person name="Banfield J.F."/>
        </authorList>
    </citation>
    <scope>NUCLEOTIDE SEQUENCE [LARGE SCALE GENOMIC DNA]</scope>
</reference>
<gene>
    <name evidence="2" type="ORF">COU35_04835</name>
</gene>
<proteinExistence type="predicted"/>
<name>A0A2H0TPC0_9BACT</name>
<dbReference type="EMBL" id="PFCB01000032">
    <property type="protein sequence ID" value="PIR74001.1"/>
    <property type="molecule type" value="Genomic_DNA"/>
</dbReference>
<evidence type="ECO:0000256" key="1">
    <source>
        <dbReference type="SAM" id="MobiDB-lite"/>
    </source>
</evidence>
<comment type="caution">
    <text evidence="2">The sequence shown here is derived from an EMBL/GenBank/DDBJ whole genome shotgun (WGS) entry which is preliminary data.</text>
</comment>
<organism evidence="2 3">
    <name type="scientific">Candidatus Magasanikbacteria bacterium CG10_big_fil_rev_8_21_14_0_10_47_10</name>
    <dbReference type="NCBI Taxonomy" id="1974652"/>
    <lineage>
        <taxon>Bacteria</taxon>
        <taxon>Candidatus Magasanikiibacteriota</taxon>
    </lineage>
</organism>
<protein>
    <submittedName>
        <fullName evidence="2">Uncharacterized protein</fullName>
    </submittedName>
</protein>
<evidence type="ECO:0000313" key="2">
    <source>
        <dbReference type="EMBL" id="PIR74001.1"/>
    </source>
</evidence>
<sequence>MSNSIERLINLARRTGDRLIVHDPIGGKDLVIMDVEQYKQLLDGRESIAEMGAQAFVDKIHRDISIWESNREDDDFLFETTDDLSEDDFFCEPQADTAQSDWEAVGAIMSARKEQPVAPEDVYSTNDAASLENEKEYLSISAQAQRDTQDMSDLLYEFPVMSEDEEMPSFHMHAETPPSFFPPGAAIPTADMDKNDRFSQPTPLEEPVFFEEPV</sequence>
<dbReference type="Proteomes" id="UP000230154">
    <property type="component" value="Unassembled WGS sequence"/>
</dbReference>
<dbReference type="AlphaFoldDB" id="A0A2H0TPC0"/>
<feature type="compositionally biased region" description="Low complexity" evidence="1">
    <location>
        <begin position="205"/>
        <end position="214"/>
    </location>
</feature>
<evidence type="ECO:0000313" key="3">
    <source>
        <dbReference type="Proteomes" id="UP000230154"/>
    </source>
</evidence>
<accession>A0A2H0TPC0</accession>
<feature type="region of interest" description="Disordered" evidence="1">
    <location>
        <begin position="173"/>
        <end position="214"/>
    </location>
</feature>